<reference evidence="5" key="1">
    <citation type="submission" date="2021-03" db="EMBL/GenBank/DDBJ databases">
        <authorList>
            <person name="Li Z."/>
            <person name="Yang C."/>
        </authorList>
    </citation>
    <scope>NUCLEOTIDE SEQUENCE</scope>
    <source>
        <strain evidence="5">Dzin_1.0</strain>
        <tissue evidence="5">Leaf</tissue>
    </source>
</reference>
<keyword evidence="2" id="KW-0812">Transmembrane</keyword>
<comment type="subcellular location">
    <subcellularLocation>
        <location evidence="1">Golgi apparatus membrane</location>
        <topology evidence="1">Single-pass membrane protein</topology>
    </subcellularLocation>
</comment>
<evidence type="ECO:0000256" key="3">
    <source>
        <dbReference type="ARBA" id="ARBA00022989"/>
    </source>
</evidence>
<dbReference type="Pfam" id="PF21729">
    <property type="entry name" value="IRX15_IRX15L_GXM"/>
    <property type="match status" value="1"/>
</dbReference>
<dbReference type="GO" id="GO:0000139">
    <property type="term" value="C:Golgi membrane"/>
    <property type="evidence" value="ECO:0007669"/>
    <property type="project" value="UniProtKB-SubCell"/>
</dbReference>
<evidence type="ECO:0000313" key="5">
    <source>
        <dbReference type="EMBL" id="KAJ0988848.1"/>
    </source>
</evidence>
<gene>
    <name evidence="5" type="ORF">J5N97_007204</name>
</gene>
<evidence type="ECO:0008006" key="7">
    <source>
        <dbReference type="Google" id="ProtNLM"/>
    </source>
</evidence>
<evidence type="ECO:0000256" key="4">
    <source>
        <dbReference type="ARBA" id="ARBA00023136"/>
    </source>
</evidence>
<protein>
    <recommendedName>
        <fullName evidence="7">Polysaccharide biosynthesis domain-containing protein</fullName>
    </recommendedName>
</protein>
<sequence>MKIPTKKLILTLFFILSTICFIRLFRITFNIFSYSQHSPLLNTSVHQKTTLPENIQHISHRLSKYRSPDEEPLNLKEYHLISDLISQRAPCNLLIFGLKSQLLDLSKLNNGGTTVFLEDDAQKLRNPTPKINAVQVYIVKYQGKASEAFELLKHAREHPECRPKTGHMRESQCKLGLTDLPKEIYRKRWDVVVIDGPRGDQPEAPGRMRAIYTAGVLARAGNSTDVFVHDINKMIEKWYAWEFLCQENLVSSKGNLWHFQVKGGLSSASFCQGKVQL</sequence>
<organism evidence="5 6">
    <name type="scientific">Dioscorea zingiberensis</name>
    <dbReference type="NCBI Taxonomy" id="325984"/>
    <lineage>
        <taxon>Eukaryota</taxon>
        <taxon>Viridiplantae</taxon>
        <taxon>Streptophyta</taxon>
        <taxon>Embryophyta</taxon>
        <taxon>Tracheophyta</taxon>
        <taxon>Spermatophyta</taxon>
        <taxon>Magnoliopsida</taxon>
        <taxon>Liliopsida</taxon>
        <taxon>Dioscoreales</taxon>
        <taxon>Dioscoreaceae</taxon>
        <taxon>Dioscorea</taxon>
    </lineage>
</organism>
<dbReference type="EMBL" id="JAGGNH010000001">
    <property type="protein sequence ID" value="KAJ0988848.1"/>
    <property type="molecule type" value="Genomic_DNA"/>
</dbReference>
<keyword evidence="4" id="KW-0472">Membrane</keyword>
<accession>A0A9D5HU93</accession>
<dbReference type="AlphaFoldDB" id="A0A9D5HU93"/>
<dbReference type="OrthoDB" id="1896682at2759"/>
<evidence type="ECO:0000313" key="6">
    <source>
        <dbReference type="Proteomes" id="UP001085076"/>
    </source>
</evidence>
<dbReference type="NCBIfam" id="TIGR01627">
    <property type="entry name" value="A_thal_3515"/>
    <property type="match status" value="1"/>
</dbReference>
<keyword evidence="3" id="KW-1133">Transmembrane helix</keyword>
<keyword evidence="6" id="KW-1185">Reference proteome</keyword>
<comment type="caution">
    <text evidence="5">The sequence shown here is derived from an EMBL/GenBank/DDBJ whole genome shotgun (WGS) entry which is preliminary data.</text>
</comment>
<dbReference type="PANTHER" id="PTHR31444">
    <property type="entry name" value="OS11G0490100 PROTEIN"/>
    <property type="match status" value="1"/>
</dbReference>
<evidence type="ECO:0000256" key="1">
    <source>
        <dbReference type="ARBA" id="ARBA00004194"/>
    </source>
</evidence>
<dbReference type="GO" id="GO:0045492">
    <property type="term" value="P:xylan biosynthetic process"/>
    <property type="evidence" value="ECO:0007669"/>
    <property type="project" value="InterPro"/>
</dbReference>
<reference evidence="5" key="2">
    <citation type="journal article" date="2022" name="Hortic Res">
        <title>The genome of Dioscorea zingiberensis sheds light on the biosynthesis, origin and evolution of the medicinally important diosgenin saponins.</title>
        <authorList>
            <person name="Li Y."/>
            <person name="Tan C."/>
            <person name="Li Z."/>
            <person name="Guo J."/>
            <person name="Li S."/>
            <person name="Chen X."/>
            <person name="Wang C."/>
            <person name="Dai X."/>
            <person name="Yang H."/>
            <person name="Song W."/>
            <person name="Hou L."/>
            <person name="Xu J."/>
            <person name="Tong Z."/>
            <person name="Xu A."/>
            <person name="Yuan X."/>
            <person name="Wang W."/>
            <person name="Yang Q."/>
            <person name="Chen L."/>
            <person name="Sun Z."/>
            <person name="Wang K."/>
            <person name="Pan B."/>
            <person name="Chen J."/>
            <person name="Bao Y."/>
            <person name="Liu F."/>
            <person name="Qi X."/>
            <person name="Gang D.R."/>
            <person name="Wen J."/>
            <person name="Li J."/>
        </authorList>
    </citation>
    <scope>NUCLEOTIDE SEQUENCE</scope>
    <source>
        <strain evidence="5">Dzin_1.0</strain>
    </source>
</reference>
<dbReference type="InterPro" id="IPR006514">
    <property type="entry name" value="IRX15/GXM/AGM"/>
</dbReference>
<proteinExistence type="predicted"/>
<evidence type="ECO:0000256" key="2">
    <source>
        <dbReference type="ARBA" id="ARBA00022692"/>
    </source>
</evidence>
<dbReference type="Proteomes" id="UP001085076">
    <property type="component" value="Miscellaneous, Linkage group lg01"/>
</dbReference>
<name>A0A9D5HU93_9LILI</name>